<reference evidence="4 5" key="1">
    <citation type="submission" date="2013-12" db="EMBL/GenBank/DDBJ databases">
        <title>Genome and proteome characterization of Caldibacillus debilis GB1 derived from a cellulolytic aero-tolerant co-culture.</title>
        <authorList>
            <person name="Wushke S.T."/>
            <person name="Zhang X."/>
            <person name="Fristensky B."/>
            <person name="Wilkins J.A."/>
            <person name="Levin D.B."/>
            <person name="Sparling R."/>
        </authorList>
    </citation>
    <scope>NUCLEOTIDE SEQUENCE [LARGE SCALE GENOMIC DNA]</scope>
    <source>
        <strain evidence="4 5">GB1</strain>
    </source>
</reference>
<dbReference type="NCBIfam" id="NF010070">
    <property type="entry name" value="PRK13551.1"/>
    <property type="match status" value="1"/>
</dbReference>
<dbReference type="RefSeq" id="WP_051091431.1">
    <property type="nucleotide sequence ID" value="NZ_AZRV01000023.1"/>
</dbReference>
<evidence type="ECO:0000313" key="5">
    <source>
        <dbReference type="Proteomes" id="UP000286235"/>
    </source>
</evidence>
<dbReference type="EMBL" id="AZRV01000023">
    <property type="protein sequence ID" value="RKO62312.1"/>
    <property type="molecule type" value="Genomic_DNA"/>
</dbReference>
<feature type="region of interest" description="Disordered" evidence="3">
    <location>
        <begin position="360"/>
        <end position="385"/>
    </location>
</feature>
<dbReference type="Proteomes" id="UP000286235">
    <property type="component" value="Unassembled WGS sequence"/>
</dbReference>
<name>A0A420VF67_9BACI</name>
<dbReference type="PANTHER" id="PTHR31377">
    <property type="entry name" value="AGMATINE DEIMINASE-RELATED"/>
    <property type="match status" value="1"/>
</dbReference>
<organism evidence="4 5">
    <name type="scientific">Caldibacillus debilis GB1</name>
    <dbReference type="NCBI Taxonomy" id="1339248"/>
    <lineage>
        <taxon>Bacteria</taxon>
        <taxon>Bacillati</taxon>
        <taxon>Bacillota</taxon>
        <taxon>Bacilli</taxon>
        <taxon>Bacillales</taxon>
        <taxon>Bacillaceae</taxon>
        <taxon>Caldibacillus</taxon>
    </lineage>
</organism>
<evidence type="ECO:0000256" key="1">
    <source>
        <dbReference type="ARBA" id="ARBA00022801"/>
    </source>
</evidence>
<protein>
    <recommendedName>
        <fullName evidence="2">Putative agmatine deiminase</fullName>
        <ecNumber evidence="2">3.5.3.12</ecNumber>
    </recommendedName>
    <alternativeName>
        <fullName evidence="2">Agmatine iminohydrolase</fullName>
    </alternativeName>
</protein>
<evidence type="ECO:0000313" key="4">
    <source>
        <dbReference type="EMBL" id="RKO62312.1"/>
    </source>
</evidence>
<sequence length="385" mass="43639">MRTLTSTPKKDGFRMPGEFEPHDGCWMIWPERPDNWRNGGKPAQKVFVEVAKAIAEFEPVTMVVSYGQYQNARTMLPDCIRVVEMSSNDSWMRDCGPTFVVNDETGEVRGVDWSFNAWGGLVDGLYFPWDADDQIAQKVCEMEGIDRYRLDSFVLEGGSIHVDGEGTLITTEECLLSKGRNPHLTKEEIEGILKEYLNVEKIIWLKRGIYLDETNGHVDNICNFVRPGEVVLAWTDDKDDPQYEISQECYEILTNETDAKGRKFKVHKLYLPSPVLITKEESEGVDSIKGTLPRKEGDRLAASYVNYYTANGGVIVPLFDDENDEKAINLLKKLYPDRKVVGIYAREILLGGGNIHCITQQQPARRKGKKGTVPEKRKPSHVKPC</sequence>
<dbReference type="Pfam" id="PF04371">
    <property type="entry name" value="PAD_porph"/>
    <property type="match status" value="1"/>
</dbReference>
<dbReference type="EC" id="3.5.3.12" evidence="2"/>
<accession>A0A420VF67</accession>
<dbReference type="InterPro" id="IPR007466">
    <property type="entry name" value="Peptidyl-Arg-deiminase_porph"/>
</dbReference>
<feature type="active site" description="Amidino-cysteine intermediate" evidence="2">
    <location>
        <position position="357"/>
    </location>
</feature>
<dbReference type="InterPro" id="IPR017754">
    <property type="entry name" value="Agmatine_deiminase"/>
</dbReference>
<dbReference type="HAMAP" id="MF_01841">
    <property type="entry name" value="Agmatine_deimin"/>
    <property type="match status" value="1"/>
</dbReference>
<keyword evidence="1 2" id="KW-0378">Hydrolase</keyword>
<evidence type="ECO:0000256" key="2">
    <source>
        <dbReference type="HAMAP-Rule" id="MF_01841"/>
    </source>
</evidence>
<dbReference type="PANTHER" id="PTHR31377:SF0">
    <property type="entry name" value="AGMATINE DEIMINASE-RELATED"/>
    <property type="match status" value="1"/>
</dbReference>
<dbReference type="NCBIfam" id="TIGR03380">
    <property type="entry name" value="agmatine_aguA"/>
    <property type="match status" value="1"/>
</dbReference>
<comment type="caution">
    <text evidence="4">The sequence shown here is derived from an EMBL/GenBank/DDBJ whole genome shotgun (WGS) entry which is preliminary data.</text>
</comment>
<dbReference type="GO" id="GO:0004668">
    <property type="term" value="F:protein-arginine deiminase activity"/>
    <property type="evidence" value="ECO:0007669"/>
    <property type="project" value="InterPro"/>
</dbReference>
<evidence type="ECO:0000256" key="3">
    <source>
        <dbReference type="SAM" id="MobiDB-lite"/>
    </source>
</evidence>
<keyword evidence="5" id="KW-1185">Reference proteome</keyword>
<dbReference type="GO" id="GO:0047632">
    <property type="term" value="F:agmatine deiminase activity"/>
    <property type="evidence" value="ECO:0007669"/>
    <property type="project" value="UniProtKB-UniRule"/>
</dbReference>
<comment type="catalytic activity">
    <reaction evidence="2">
        <text>agmatine + H2O = N-carbamoylputrescine + NH4(+)</text>
        <dbReference type="Rhea" id="RHEA:18037"/>
        <dbReference type="ChEBI" id="CHEBI:15377"/>
        <dbReference type="ChEBI" id="CHEBI:28938"/>
        <dbReference type="ChEBI" id="CHEBI:58145"/>
        <dbReference type="ChEBI" id="CHEBI:58318"/>
        <dbReference type="EC" id="3.5.3.12"/>
    </reaction>
</comment>
<proteinExistence type="inferred from homology"/>
<gene>
    <name evidence="2" type="primary">aguA</name>
    <name evidence="4" type="ORF">Cdeb_01048</name>
</gene>
<comment type="similarity">
    <text evidence="2">Belongs to the agmatine deiminase family.</text>
</comment>
<dbReference type="SUPFAM" id="SSF55909">
    <property type="entry name" value="Pentein"/>
    <property type="match status" value="1"/>
</dbReference>
<dbReference type="AlphaFoldDB" id="A0A420VF67"/>
<dbReference type="GO" id="GO:0009446">
    <property type="term" value="P:putrescine biosynthetic process"/>
    <property type="evidence" value="ECO:0007669"/>
    <property type="project" value="InterPro"/>
</dbReference>
<dbReference type="Gene3D" id="3.75.10.10">
    <property type="entry name" value="L-arginine/glycine Amidinotransferase, Chain A"/>
    <property type="match status" value="1"/>
</dbReference>